<evidence type="ECO:0000259" key="1">
    <source>
        <dbReference type="Pfam" id="PF09992"/>
    </source>
</evidence>
<sequence length="213" mass="22587">MIKLPKANYAVKTLAANTFDCVTDCPTNSLSDYVTQVGGYAGLNGTYFCPPDYGSCAGRINSYDYPVFDSVDGTWLNEGAVTWNNIALATFAGTTDNFYKAASSYSGYTIDAAISNFPMILINGEKAFDENDTTPYQETSKGARGVLGVDISNYYLAIITSATVPELVEITQNLGMVNAINLDGGGSSALYIAGQYIVGPGRSLPNAVVLVPK</sequence>
<proteinExistence type="predicted"/>
<protein>
    <recommendedName>
        <fullName evidence="1">Phosphodiester glycosidase domain-containing protein</fullName>
    </recommendedName>
</protein>
<accession>A0A2M7X5C1</accession>
<dbReference type="Pfam" id="PF09992">
    <property type="entry name" value="NAGPA"/>
    <property type="match status" value="1"/>
</dbReference>
<organism evidence="2 3">
    <name type="scientific">candidate division WWE3 bacterium CG_4_9_14_3_um_filter_39_7</name>
    <dbReference type="NCBI Taxonomy" id="1975080"/>
    <lineage>
        <taxon>Bacteria</taxon>
        <taxon>Katanobacteria</taxon>
    </lineage>
</organism>
<reference evidence="3" key="1">
    <citation type="submission" date="2017-09" db="EMBL/GenBank/DDBJ databases">
        <title>Depth-based differentiation of microbial function through sediment-hosted aquifers and enrichment of novel symbionts in the deep terrestrial subsurface.</title>
        <authorList>
            <person name="Probst A.J."/>
            <person name="Ladd B."/>
            <person name="Jarett J.K."/>
            <person name="Geller-Mcgrath D.E."/>
            <person name="Sieber C.M.K."/>
            <person name="Emerson J.B."/>
            <person name="Anantharaman K."/>
            <person name="Thomas B.C."/>
            <person name="Malmstrom R."/>
            <person name="Stieglmeier M."/>
            <person name="Klingl A."/>
            <person name="Woyke T."/>
            <person name="Ryan C.M."/>
            <person name="Banfield J.F."/>
        </authorList>
    </citation>
    <scope>NUCLEOTIDE SEQUENCE [LARGE SCALE GENOMIC DNA]</scope>
</reference>
<name>A0A2M7X5C1_UNCKA</name>
<dbReference type="InterPro" id="IPR018711">
    <property type="entry name" value="NAGPA"/>
</dbReference>
<evidence type="ECO:0000313" key="2">
    <source>
        <dbReference type="EMBL" id="PJA41364.1"/>
    </source>
</evidence>
<comment type="caution">
    <text evidence="2">The sequence shown here is derived from an EMBL/GenBank/DDBJ whole genome shotgun (WGS) entry which is preliminary data.</text>
</comment>
<feature type="domain" description="Phosphodiester glycosidase" evidence="1">
    <location>
        <begin position="73"/>
        <end position="210"/>
    </location>
</feature>
<evidence type="ECO:0000313" key="3">
    <source>
        <dbReference type="Proteomes" id="UP000231195"/>
    </source>
</evidence>
<gene>
    <name evidence="2" type="ORF">CO179_00115</name>
</gene>
<dbReference type="Proteomes" id="UP000231195">
    <property type="component" value="Unassembled WGS sequence"/>
</dbReference>
<dbReference type="EMBL" id="PFWZ01000006">
    <property type="protein sequence ID" value="PJA41364.1"/>
    <property type="molecule type" value="Genomic_DNA"/>
</dbReference>
<dbReference type="AlphaFoldDB" id="A0A2M7X5C1"/>